<keyword evidence="6 9" id="KW-1133">Transmembrane helix</keyword>
<dbReference type="GO" id="GO:0045047">
    <property type="term" value="P:protein targeting to ER"/>
    <property type="evidence" value="ECO:0007669"/>
    <property type="project" value="TreeGrafter"/>
</dbReference>
<evidence type="ECO:0000256" key="8">
    <source>
        <dbReference type="ARBA" id="ARBA00045608"/>
    </source>
</evidence>
<evidence type="ECO:0000256" key="2">
    <source>
        <dbReference type="ARBA" id="ARBA00007324"/>
    </source>
</evidence>
<evidence type="ECO:0000256" key="9">
    <source>
        <dbReference type="RuleBase" id="RU368033"/>
    </source>
</evidence>
<evidence type="ECO:0000256" key="5">
    <source>
        <dbReference type="ARBA" id="ARBA00022824"/>
    </source>
</evidence>
<dbReference type="OrthoDB" id="29558at2759"/>
<gene>
    <name evidence="11" type="primary">LOC113789415</name>
</gene>
<evidence type="ECO:0000313" key="11">
    <source>
        <dbReference type="RefSeq" id="XP_027194745.1"/>
    </source>
</evidence>
<comment type="similarity">
    <text evidence="2 9">Belongs to the SPCS2 family.</text>
</comment>
<comment type="function">
    <text evidence="8 9">Component of the signal peptidase complex (SPC) which catalyzes the cleavage of N-terminal signal sequences from nascent proteins as they are translocated into the lumen of the endoplasmic reticulum. Enhances the enzymatic activity of SPC and facilitates the interactions between different components of the translocation site.</text>
</comment>
<comment type="subcellular location">
    <subcellularLocation>
        <location evidence="1 9">Endoplasmic reticulum membrane</location>
        <topology evidence="1 9">Multi-pass membrane protein</topology>
    </subcellularLocation>
</comment>
<dbReference type="AlphaFoldDB" id="A0A6P6XMN3"/>
<protein>
    <recommendedName>
        <fullName evidence="3 9">Signal peptidase complex subunit 2</fullName>
    </recommendedName>
</protein>
<dbReference type="GO" id="GO:0006465">
    <property type="term" value="P:signal peptide processing"/>
    <property type="evidence" value="ECO:0007669"/>
    <property type="project" value="UniProtKB-UniRule"/>
</dbReference>
<organism evidence="10 11">
    <name type="scientific">Dermatophagoides pteronyssinus</name>
    <name type="common">European house dust mite</name>
    <dbReference type="NCBI Taxonomy" id="6956"/>
    <lineage>
        <taxon>Eukaryota</taxon>
        <taxon>Metazoa</taxon>
        <taxon>Ecdysozoa</taxon>
        <taxon>Arthropoda</taxon>
        <taxon>Chelicerata</taxon>
        <taxon>Arachnida</taxon>
        <taxon>Acari</taxon>
        <taxon>Acariformes</taxon>
        <taxon>Sarcoptiformes</taxon>
        <taxon>Astigmata</taxon>
        <taxon>Psoroptidia</taxon>
        <taxon>Analgoidea</taxon>
        <taxon>Pyroglyphidae</taxon>
        <taxon>Dermatophagoidinae</taxon>
        <taxon>Dermatophagoides</taxon>
    </lineage>
</organism>
<dbReference type="GO" id="GO:0008233">
    <property type="term" value="F:peptidase activity"/>
    <property type="evidence" value="ECO:0007669"/>
    <property type="project" value="UniProtKB-UniRule"/>
</dbReference>
<name>A0A6P6XMN3_DERPT</name>
<evidence type="ECO:0000313" key="10">
    <source>
        <dbReference type="Proteomes" id="UP000515146"/>
    </source>
</evidence>
<dbReference type="PANTHER" id="PTHR13085">
    <property type="entry name" value="MICROSOMAL SIGNAL PEPTIDASE 25 KDA SUBUNIT"/>
    <property type="match status" value="1"/>
</dbReference>
<dbReference type="PANTHER" id="PTHR13085:SF0">
    <property type="entry name" value="SIGNAL PEPTIDASE COMPLEX SUBUNIT 2"/>
    <property type="match status" value="1"/>
</dbReference>
<dbReference type="InterPro" id="IPR009582">
    <property type="entry name" value="Spc2/SPCS2"/>
</dbReference>
<dbReference type="InParanoid" id="A0A6P6XMN3"/>
<evidence type="ECO:0000256" key="4">
    <source>
        <dbReference type="ARBA" id="ARBA00022692"/>
    </source>
</evidence>
<proteinExistence type="inferred from homology"/>
<evidence type="ECO:0000256" key="1">
    <source>
        <dbReference type="ARBA" id="ARBA00004477"/>
    </source>
</evidence>
<keyword evidence="10" id="KW-1185">Reference proteome</keyword>
<dbReference type="GeneID" id="113789415"/>
<evidence type="ECO:0000256" key="3">
    <source>
        <dbReference type="ARBA" id="ARBA00017057"/>
    </source>
</evidence>
<dbReference type="OMA" id="INKWDGT"/>
<sequence>MSENEMIGEIIKPLDKWDGSAVKNRLDDAVKFFFTHTNQYKENFILIDIRLGISLMAVGVAVFALIWDYLNPFPTSRPILLICVCAYFVFMAILTIYTTMVEKGIFLKAKHGNKSITVSSYMKRFDDQYQLLIELKTNKNGGQPCESKLEGSIGKWVDDEGYFLERKFEDDLKRLYSRMLNKKTN</sequence>
<reference evidence="11" key="1">
    <citation type="submission" date="2025-08" db="UniProtKB">
        <authorList>
            <consortium name="RefSeq"/>
        </authorList>
    </citation>
    <scope>IDENTIFICATION</scope>
    <source>
        <strain evidence="11">Airmid</strain>
    </source>
</reference>
<keyword evidence="4 9" id="KW-0812">Transmembrane</keyword>
<evidence type="ECO:0000256" key="7">
    <source>
        <dbReference type="ARBA" id="ARBA00023136"/>
    </source>
</evidence>
<dbReference type="RefSeq" id="XP_027194745.1">
    <property type="nucleotide sequence ID" value="XM_027338944.1"/>
</dbReference>
<dbReference type="CTD" id="32095"/>
<keyword evidence="5 9" id="KW-0256">Endoplasmic reticulum</keyword>
<evidence type="ECO:0000256" key="6">
    <source>
        <dbReference type="ARBA" id="ARBA00022989"/>
    </source>
</evidence>
<dbReference type="Pfam" id="PF06703">
    <property type="entry name" value="SPC25"/>
    <property type="match status" value="1"/>
</dbReference>
<accession>A0A6P6XMN3</accession>
<dbReference type="Proteomes" id="UP000515146">
    <property type="component" value="Unplaced"/>
</dbReference>
<keyword evidence="7 9" id="KW-0472">Membrane</keyword>
<dbReference type="FunCoup" id="A0A6P6XMN3">
    <property type="interactions" value="1687"/>
</dbReference>
<feature type="transmembrane region" description="Helical" evidence="9">
    <location>
        <begin position="49"/>
        <end position="67"/>
    </location>
</feature>
<dbReference type="GO" id="GO:0005787">
    <property type="term" value="C:signal peptidase complex"/>
    <property type="evidence" value="ECO:0007669"/>
    <property type="project" value="UniProtKB-UniRule"/>
</dbReference>
<dbReference type="KEGG" id="dpte:113789415"/>
<feature type="transmembrane region" description="Helical" evidence="9">
    <location>
        <begin position="79"/>
        <end position="100"/>
    </location>
</feature>